<dbReference type="EMBL" id="JADAQT010000107">
    <property type="protein sequence ID" value="MBE1878028.1"/>
    <property type="molecule type" value="Genomic_DNA"/>
</dbReference>
<feature type="domain" description="DUF418" evidence="3">
    <location>
        <begin position="310"/>
        <end position="400"/>
    </location>
</feature>
<evidence type="ECO:0000259" key="4">
    <source>
        <dbReference type="Pfam" id="PF07786"/>
    </source>
</evidence>
<keyword evidence="2" id="KW-0812">Transmembrane</keyword>
<name>A0ABR9N2Z6_9MICO</name>
<evidence type="ECO:0000256" key="2">
    <source>
        <dbReference type="SAM" id="Phobius"/>
    </source>
</evidence>
<accession>A0ABR9N2Z6</accession>
<dbReference type="Pfam" id="PF07786">
    <property type="entry name" value="HGSNAT_cat"/>
    <property type="match status" value="1"/>
</dbReference>
<feature type="domain" description="Heparan-alpha-glucosaminide N-acetyltransferase catalytic" evidence="4">
    <location>
        <begin position="38"/>
        <end position="227"/>
    </location>
</feature>
<dbReference type="InterPro" id="IPR007349">
    <property type="entry name" value="DUF418"/>
</dbReference>
<feature type="transmembrane region" description="Helical" evidence="2">
    <location>
        <begin position="328"/>
        <end position="349"/>
    </location>
</feature>
<gene>
    <name evidence="5" type="ORF">IHE71_20250</name>
</gene>
<feature type="transmembrane region" description="Helical" evidence="2">
    <location>
        <begin position="159"/>
        <end position="176"/>
    </location>
</feature>
<feature type="transmembrane region" description="Helical" evidence="2">
    <location>
        <begin position="369"/>
        <end position="387"/>
    </location>
</feature>
<reference evidence="5 6" key="1">
    <citation type="submission" date="2020-10" db="EMBL/GenBank/DDBJ databases">
        <title>Myceligenerans pegani sp. nov., an endophytic actinomycete isolated from Peganum harmala L. in Xinjiang, China.</title>
        <authorList>
            <person name="Xin L."/>
        </authorList>
    </citation>
    <scope>NUCLEOTIDE SEQUENCE [LARGE SCALE GENOMIC DNA]</scope>
    <source>
        <strain evidence="5 6">TRM65318</strain>
    </source>
</reference>
<keyword evidence="6" id="KW-1185">Reference proteome</keyword>
<feature type="transmembrane region" description="Helical" evidence="2">
    <location>
        <begin position="232"/>
        <end position="256"/>
    </location>
</feature>
<feature type="transmembrane region" description="Helical" evidence="2">
    <location>
        <begin position="301"/>
        <end position="321"/>
    </location>
</feature>
<feature type="region of interest" description="Disordered" evidence="1">
    <location>
        <begin position="1"/>
        <end position="34"/>
    </location>
</feature>
<protein>
    <submittedName>
        <fullName evidence="5">DUF1624 domain-containing protein</fullName>
    </submittedName>
</protein>
<feature type="transmembrane region" description="Helical" evidence="2">
    <location>
        <begin position="133"/>
        <end position="152"/>
    </location>
</feature>
<evidence type="ECO:0000259" key="3">
    <source>
        <dbReference type="Pfam" id="PF04235"/>
    </source>
</evidence>
<keyword evidence="2" id="KW-1133">Transmembrane helix</keyword>
<comment type="caution">
    <text evidence="5">The sequence shown here is derived from an EMBL/GenBank/DDBJ whole genome shotgun (WGS) entry which is preliminary data.</text>
</comment>
<evidence type="ECO:0000313" key="6">
    <source>
        <dbReference type="Proteomes" id="UP000625527"/>
    </source>
</evidence>
<sequence>MFARYRGEAGVTRGFSRSGTGRNETCEDASMAKPSAERVPGIDIARGLAVLGMFTAHVGVTSTDLTTFEGWLGFSHGRSSILFATVAGVSLGLATGRREPPSGKDLATARMAILARATALLVLVAFLDLLGTRVALILGFYAAYFVLALPFLRLRPSELAPIAVMIGVLGPPIAYYGPELLARLGLRLPRDGSGAFTDFLLTGHYPAIAWMAFVLAGLAVGRSDLRSTRLRLGLVGGGFGVAFLCALVSAGMTAAAGGREAIEANLRQATTEWAGPGALGLGDPWPTPQYLWLDGPHDDTMLEVFGSGGFALGVIGLCLYAGRIGARVLAPLAAVGAMALTVYSAQIVAIWAVTAGGFDLLDPPTNGPLGWMVLITLVAATLWRALLGQGPLERAMAAWVRWVTGRAAAPTEPVLRP</sequence>
<keyword evidence="2" id="KW-0472">Membrane</keyword>
<dbReference type="Pfam" id="PF04235">
    <property type="entry name" value="DUF418"/>
    <property type="match status" value="1"/>
</dbReference>
<dbReference type="Proteomes" id="UP000625527">
    <property type="component" value="Unassembled WGS sequence"/>
</dbReference>
<proteinExistence type="predicted"/>
<feature type="transmembrane region" description="Helical" evidence="2">
    <location>
        <begin position="196"/>
        <end position="220"/>
    </location>
</feature>
<feature type="transmembrane region" description="Helical" evidence="2">
    <location>
        <begin position="107"/>
        <end position="127"/>
    </location>
</feature>
<organism evidence="5 6">
    <name type="scientific">Myceligenerans pegani</name>
    <dbReference type="NCBI Taxonomy" id="2776917"/>
    <lineage>
        <taxon>Bacteria</taxon>
        <taxon>Bacillati</taxon>
        <taxon>Actinomycetota</taxon>
        <taxon>Actinomycetes</taxon>
        <taxon>Micrococcales</taxon>
        <taxon>Promicromonosporaceae</taxon>
        <taxon>Myceligenerans</taxon>
    </lineage>
</organism>
<evidence type="ECO:0000313" key="5">
    <source>
        <dbReference type="EMBL" id="MBE1878028.1"/>
    </source>
</evidence>
<dbReference type="InterPro" id="IPR012429">
    <property type="entry name" value="HGSNAT_cat"/>
</dbReference>
<evidence type="ECO:0000256" key="1">
    <source>
        <dbReference type="SAM" id="MobiDB-lite"/>
    </source>
</evidence>